<sequence length="577" mass="67963">MISHIENSPYGYTYELTNGYETFLLYDDSSYELFSLVKVKGTLKPFDENTIPNGFNEINYYLTKGIKYKIVNPNIELKMHGLKLDLNHILIRLIMDEPILELNELSHLFGLNSITLMLIILLIKKILYYFDIDERKKLVWIIVILTSFYSVGKSFIVLYVLIENIILYVDDKNHLKLSYLDKQSLILIILILINPYIIFKDHYNLIFLYTFLFYFVDIDNKIFSYILSILIFIPFQIKFSYELNIFLLLMPLFKNISKYSFISILLLTLLFGSINLLTLYENFLNKMIDYLMNYNFILRVKRMSTEKMILYEGLLFVGTYYLKDKKLYLIFSYFILLFTFLIVRPISNRVYFLDVKQGDGAVIFKNHEVIVVDAYNKVDEFLKLEGIKTIDHLILTHNDLDHTGDYETILKDFKVKNLYLSGYLNYQINFKNTHYLTHETLFEIKNLELTFLGPLRDLKDKNENSIFFKIKVNDLTYLFTGDLGIDAEKLYVDTYQDLLKADVLKVGHHGSITSSSQIFLDKVKPSIAIISVKLNNKFNFPLTEVLDRFNIRGIKVYQTSKDGTILFKKKEIINFPP</sequence>
<keyword evidence="1" id="KW-0472">Membrane</keyword>
<evidence type="ECO:0000259" key="2">
    <source>
        <dbReference type="SMART" id="SM00849"/>
    </source>
</evidence>
<dbReference type="EMBL" id="LR215050">
    <property type="protein sequence ID" value="VEU82584.1"/>
    <property type="molecule type" value="Genomic_DNA"/>
</dbReference>
<evidence type="ECO:0000256" key="1">
    <source>
        <dbReference type="SAM" id="Phobius"/>
    </source>
</evidence>
<feature type="domain" description="Metallo-beta-lactamase" evidence="2">
    <location>
        <begin position="357"/>
        <end position="534"/>
    </location>
</feature>
<dbReference type="PANTHER" id="PTHR30619:SF7">
    <property type="entry name" value="BETA-LACTAMASE DOMAIN PROTEIN"/>
    <property type="match status" value="1"/>
</dbReference>
<dbReference type="InterPro" id="IPR052159">
    <property type="entry name" value="Competence_DNA_uptake"/>
</dbReference>
<dbReference type="AlphaFoldDB" id="A0A449BJE6"/>
<evidence type="ECO:0000313" key="3">
    <source>
        <dbReference type="EMBL" id="VEU82584.1"/>
    </source>
</evidence>
<organism evidence="3 4">
    <name type="scientific">Acholeplasma hippikon</name>
    <dbReference type="NCBI Taxonomy" id="264636"/>
    <lineage>
        <taxon>Bacteria</taxon>
        <taxon>Bacillati</taxon>
        <taxon>Mycoplasmatota</taxon>
        <taxon>Mollicutes</taxon>
        <taxon>Acholeplasmatales</taxon>
        <taxon>Acholeplasmataceae</taxon>
        <taxon>Acholeplasma</taxon>
    </lineage>
</organism>
<evidence type="ECO:0000313" key="4">
    <source>
        <dbReference type="Proteomes" id="UP000290909"/>
    </source>
</evidence>
<keyword evidence="1" id="KW-0812">Transmembrane</keyword>
<dbReference type="SUPFAM" id="SSF56281">
    <property type="entry name" value="Metallo-hydrolase/oxidoreductase"/>
    <property type="match status" value="1"/>
</dbReference>
<feature type="transmembrane region" description="Helical" evidence="1">
    <location>
        <begin position="139"/>
        <end position="162"/>
    </location>
</feature>
<protein>
    <submittedName>
        <fullName evidence="3">ComEC family competence protein</fullName>
    </submittedName>
</protein>
<reference evidence="3 4" key="1">
    <citation type="submission" date="2019-01" db="EMBL/GenBank/DDBJ databases">
        <authorList>
            <consortium name="Pathogen Informatics"/>
        </authorList>
    </citation>
    <scope>NUCLEOTIDE SEQUENCE [LARGE SCALE GENOMIC DNA]</scope>
    <source>
        <strain evidence="3 4">NCTC10172</strain>
    </source>
</reference>
<dbReference type="Pfam" id="PF00753">
    <property type="entry name" value="Lactamase_B"/>
    <property type="match status" value="1"/>
</dbReference>
<accession>A0A449BJE6</accession>
<dbReference type="PANTHER" id="PTHR30619">
    <property type="entry name" value="DNA INTERNALIZATION/COMPETENCE PROTEIN COMEC/REC2"/>
    <property type="match status" value="1"/>
</dbReference>
<dbReference type="SMART" id="SM00849">
    <property type="entry name" value="Lactamase_B"/>
    <property type="match status" value="1"/>
</dbReference>
<name>A0A449BJE6_9MOLU</name>
<dbReference type="CDD" id="cd07731">
    <property type="entry name" value="ComA-like_MBL-fold"/>
    <property type="match status" value="1"/>
</dbReference>
<keyword evidence="4" id="KW-1185">Reference proteome</keyword>
<dbReference type="Proteomes" id="UP000290909">
    <property type="component" value="Chromosome"/>
</dbReference>
<dbReference type="InterPro" id="IPR001279">
    <property type="entry name" value="Metallo-B-lactamas"/>
</dbReference>
<feature type="transmembrane region" description="Helical" evidence="1">
    <location>
        <begin position="105"/>
        <end position="127"/>
    </location>
</feature>
<dbReference type="KEGG" id="ahk:NCTC10172_00601"/>
<feature type="transmembrane region" description="Helical" evidence="1">
    <location>
        <begin position="222"/>
        <end position="241"/>
    </location>
</feature>
<feature type="transmembrane region" description="Helical" evidence="1">
    <location>
        <begin position="261"/>
        <end position="283"/>
    </location>
</feature>
<gene>
    <name evidence="3" type="ORF">NCTC10172_00601</name>
</gene>
<feature type="transmembrane region" description="Helical" evidence="1">
    <location>
        <begin position="182"/>
        <end position="199"/>
    </location>
</feature>
<dbReference type="InterPro" id="IPR035681">
    <property type="entry name" value="ComA-like_MBL"/>
</dbReference>
<dbReference type="STRING" id="1408416.GCA_000702765_00883"/>
<proteinExistence type="predicted"/>
<dbReference type="InterPro" id="IPR036866">
    <property type="entry name" value="RibonucZ/Hydroxyglut_hydro"/>
</dbReference>
<keyword evidence="1" id="KW-1133">Transmembrane helix</keyword>
<feature type="transmembrane region" description="Helical" evidence="1">
    <location>
        <begin position="328"/>
        <end position="346"/>
    </location>
</feature>
<dbReference type="Gene3D" id="3.60.15.10">
    <property type="entry name" value="Ribonuclease Z/Hydroxyacylglutathione hydrolase-like"/>
    <property type="match status" value="1"/>
</dbReference>